<evidence type="ECO:0000256" key="1">
    <source>
        <dbReference type="ARBA" id="ARBA00007119"/>
    </source>
</evidence>
<dbReference type="GO" id="GO:0034354">
    <property type="term" value="P:'de novo' NAD+ biosynthetic process from L-tryptophan"/>
    <property type="evidence" value="ECO:0007669"/>
    <property type="project" value="TreeGrafter"/>
</dbReference>
<dbReference type="Pfam" id="PF01231">
    <property type="entry name" value="IDO"/>
    <property type="match status" value="1"/>
</dbReference>
<comment type="function">
    <text evidence="5">Produces N-formyl-kynurenine through the oxidation of tryptophan.</text>
</comment>
<sequence>MAIVATLILLPLQLLCFAVILIVYGIFLYLGAKDEYAKIVEAISGAALALCLLSIVLNLILPGLRFRRFLVASLHGVTMVLMVAVAATTRQGISCPVTVTTPLGSGLASDQAPGPPDNGLENLGKDERQRAFKIMGFVAHAYVWGNGEVEVLRQLPSQLAIPLHRLGEEFGMTPLATYATTVLWNCSLNDPDGGWVPENVDVDLTFTGTHDEKRFYAVSACIEATGAKVLNYLVWAASLVRARINVDDTHQVMIKSSLARAGESMRKLVYLLTRVFTMDSEHFYWRMRPYFAGWALVEADTDRPGGVHYSGVDRPGETTSHAGISAAQSTLFQCIDKLLGIEHEARQDLLLRGARMHMPRNHRCVLQLVEIAHGSILKWYVDQHPDLAGDFDNIREELVRFRAVHLRAASKYAVTEASRQGKQAFGLAKSAHKGGTAVGAGGSQLEPLLTSLVHSTRCQKREGPRPRMRSTTWHS</sequence>
<evidence type="ECO:0000256" key="3">
    <source>
        <dbReference type="ARBA" id="ARBA00023004"/>
    </source>
</evidence>
<dbReference type="InterPro" id="IPR000898">
    <property type="entry name" value="Indolamine_dOase"/>
</dbReference>
<dbReference type="Proteomes" id="UP000799537">
    <property type="component" value="Unassembled WGS sequence"/>
</dbReference>
<dbReference type="GO" id="GO:0046872">
    <property type="term" value="F:metal ion binding"/>
    <property type="evidence" value="ECO:0007669"/>
    <property type="project" value="UniProtKB-UniRule"/>
</dbReference>
<keyword evidence="7" id="KW-1133">Transmembrane helix</keyword>
<keyword evidence="2 4" id="KW-0479">Metal-binding</keyword>
<dbReference type="EMBL" id="ML993673">
    <property type="protein sequence ID" value="KAF2158398.1"/>
    <property type="molecule type" value="Genomic_DNA"/>
</dbReference>
<proteinExistence type="inferred from homology"/>
<dbReference type="Gene3D" id="1.20.58.480">
    <property type="match status" value="1"/>
</dbReference>
<dbReference type="PANTHER" id="PTHR28657:SF5">
    <property type="entry name" value="INDOLEAMINE 2,3-DIOXYGENASE"/>
    <property type="match status" value="1"/>
</dbReference>
<dbReference type="SUPFAM" id="SSF140959">
    <property type="entry name" value="Indolic compounds 2,3-dioxygenase-like"/>
    <property type="match status" value="1"/>
</dbReference>
<keyword evidence="7" id="KW-0472">Membrane</keyword>
<dbReference type="RefSeq" id="XP_033659287.1">
    <property type="nucleotide sequence ID" value="XM_033810190.1"/>
</dbReference>
<feature type="transmembrane region" description="Helical" evidence="7">
    <location>
        <begin position="68"/>
        <end position="87"/>
    </location>
</feature>
<dbReference type="OrthoDB" id="540174at2759"/>
<dbReference type="GO" id="GO:0019441">
    <property type="term" value="P:L-tryptophan catabolic process to kynurenine"/>
    <property type="evidence" value="ECO:0007669"/>
    <property type="project" value="UniProtKB-UniRule"/>
</dbReference>
<dbReference type="PANTHER" id="PTHR28657">
    <property type="entry name" value="INDOLEAMINE 2,3-DIOXYGENASE"/>
    <property type="match status" value="1"/>
</dbReference>
<keyword evidence="4 5" id="KW-0349">Heme</keyword>
<feature type="transmembrane region" description="Helical" evidence="7">
    <location>
        <begin position="42"/>
        <end position="61"/>
    </location>
</feature>
<feature type="transmembrane region" description="Helical" evidence="7">
    <location>
        <begin position="7"/>
        <end position="30"/>
    </location>
</feature>
<dbReference type="GO" id="GO:0005737">
    <property type="term" value="C:cytoplasm"/>
    <property type="evidence" value="ECO:0007669"/>
    <property type="project" value="TreeGrafter"/>
</dbReference>
<evidence type="ECO:0000256" key="2">
    <source>
        <dbReference type="ARBA" id="ARBA00022723"/>
    </source>
</evidence>
<gene>
    <name evidence="8" type="ORF">M409DRAFT_31084</name>
</gene>
<keyword evidence="9" id="KW-1185">Reference proteome</keyword>
<keyword evidence="5" id="KW-0560">Oxidoreductase</keyword>
<evidence type="ECO:0000256" key="6">
    <source>
        <dbReference type="SAM" id="MobiDB-lite"/>
    </source>
</evidence>
<dbReference type="InterPro" id="IPR037217">
    <property type="entry name" value="Trp/Indoleamine_2_3_dOase-like"/>
</dbReference>
<comment type="catalytic activity">
    <reaction evidence="5">
        <text>L-tryptophan + O2 = N-formyl-L-kynurenine</text>
        <dbReference type="Rhea" id="RHEA:24536"/>
        <dbReference type="ChEBI" id="CHEBI:15379"/>
        <dbReference type="ChEBI" id="CHEBI:57912"/>
        <dbReference type="ChEBI" id="CHEBI:58629"/>
    </reaction>
</comment>
<name>A0A6A6BWI2_ZASCE</name>
<protein>
    <recommendedName>
        <fullName evidence="5">Indoleamine 2,3-dioxygenase</fullName>
        <ecNumber evidence="5">1.13.11.52</ecNumber>
    </recommendedName>
</protein>
<dbReference type="GO" id="GO:0033754">
    <property type="term" value="F:indoleamine 2,3-dioxygenase activity"/>
    <property type="evidence" value="ECO:0007669"/>
    <property type="project" value="UniProtKB-EC"/>
</dbReference>
<keyword evidence="5" id="KW-0223">Dioxygenase</keyword>
<dbReference type="GO" id="GO:0020037">
    <property type="term" value="F:heme binding"/>
    <property type="evidence" value="ECO:0007669"/>
    <property type="project" value="UniProtKB-UniRule"/>
</dbReference>
<evidence type="ECO:0000313" key="8">
    <source>
        <dbReference type="EMBL" id="KAF2158398.1"/>
    </source>
</evidence>
<keyword evidence="7" id="KW-0812">Transmembrane</keyword>
<comment type="similarity">
    <text evidence="1 5">Belongs to the indoleamine 2,3-dioxygenase family.</text>
</comment>
<dbReference type="GeneID" id="54563462"/>
<evidence type="ECO:0000256" key="4">
    <source>
        <dbReference type="PIRSR" id="PIRSR600898-1"/>
    </source>
</evidence>
<feature type="binding site" description="proximal binding residue" evidence="4">
    <location>
        <position position="405"/>
    </location>
    <ligand>
        <name>heme b</name>
        <dbReference type="ChEBI" id="CHEBI:60344"/>
    </ligand>
    <ligandPart>
        <name>Fe</name>
        <dbReference type="ChEBI" id="CHEBI:18248"/>
    </ligandPart>
</feature>
<feature type="region of interest" description="Disordered" evidence="6">
    <location>
        <begin position="456"/>
        <end position="475"/>
    </location>
</feature>
<dbReference type="AlphaFoldDB" id="A0A6A6BWI2"/>
<keyword evidence="3 4" id="KW-0408">Iron</keyword>
<evidence type="ECO:0000256" key="7">
    <source>
        <dbReference type="SAM" id="Phobius"/>
    </source>
</evidence>
<evidence type="ECO:0000313" key="9">
    <source>
        <dbReference type="Proteomes" id="UP000799537"/>
    </source>
</evidence>
<reference evidence="8" key="1">
    <citation type="journal article" date="2020" name="Stud. Mycol.">
        <title>101 Dothideomycetes genomes: a test case for predicting lifestyles and emergence of pathogens.</title>
        <authorList>
            <person name="Haridas S."/>
            <person name="Albert R."/>
            <person name="Binder M."/>
            <person name="Bloem J."/>
            <person name="Labutti K."/>
            <person name="Salamov A."/>
            <person name="Andreopoulos B."/>
            <person name="Baker S."/>
            <person name="Barry K."/>
            <person name="Bills G."/>
            <person name="Bluhm B."/>
            <person name="Cannon C."/>
            <person name="Castanera R."/>
            <person name="Culley D."/>
            <person name="Daum C."/>
            <person name="Ezra D."/>
            <person name="Gonzalez J."/>
            <person name="Henrissat B."/>
            <person name="Kuo A."/>
            <person name="Liang C."/>
            <person name="Lipzen A."/>
            <person name="Lutzoni F."/>
            <person name="Magnuson J."/>
            <person name="Mondo S."/>
            <person name="Nolan M."/>
            <person name="Ohm R."/>
            <person name="Pangilinan J."/>
            <person name="Park H.-J."/>
            <person name="Ramirez L."/>
            <person name="Alfaro M."/>
            <person name="Sun H."/>
            <person name="Tritt A."/>
            <person name="Yoshinaga Y."/>
            <person name="Zwiers L.-H."/>
            <person name="Turgeon B."/>
            <person name="Goodwin S."/>
            <person name="Spatafora J."/>
            <person name="Crous P."/>
            <person name="Grigoriev I."/>
        </authorList>
    </citation>
    <scope>NUCLEOTIDE SEQUENCE</scope>
    <source>
        <strain evidence="8">ATCC 36951</strain>
    </source>
</reference>
<dbReference type="EC" id="1.13.11.52" evidence="5"/>
<accession>A0A6A6BWI2</accession>
<organism evidence="8 9">
    <name type="scientific">Zasmidium cellare ATCC 36951</name>
    <dbReference type="NCBI Taxonomy" id="1080233"/>
    <lineage>
        <taxon>Eukaryota</taxon>
        <taxon>Fungi</taxon>
        <taxon>Dikarya</taxon>
        <taxon>Ascomycota</taxon>
        <taxon>Pezizomycotina</taxon>
        <taxon>Dothideomycetes</taxon>
        <taxon>Dothideomycetidae</taxon>
        <taxon>Mycosphaerellales</taxon>
        <taxon>Mycosphaerellaceae</taxon>
        <taxon>Zasmidium</taxon>
    </lineage>
</organism>
<evidence type="ECO:0000256" key="5">
    <source>
        <dbReference type="RuleBase" id="RU369119"/>
    </source>
</evidence>